<gene>
    <name evidence="3" type="ORF">HP467_01880</name>
</gene>
<proteinExistence type="predicted"/>
<dbReference type="InterPro" id="IPR024735">
    <property type="entry name" value="TcpC"/>
</dbReference>
<keyword evidence="2" id="KW-1133">Transmembrane helix</keyword>
<accession>A0A850DNV2</accession>
<dbReference type="InterPro" id="IPR035628">
    <property type="entry name" value="TcpC_C"/>
</dbReference>
<dbReference type="Pfam" id="PF12642">
    <property type="entry name" value="TpcC"/>
    <property type="match status" value="1"/>
</dbReference>
<organism evidence="3 4">
    <name type="scientific">Curtobacterium citreum</name>
    <dbReference type="NCBI Taxonomy" id="2036"/>
    <lineage>
        <taxon>Bacteria</taxon>
        <taxon>Bacillati</taxon>
        <taxon>Actinomycetota</taxon>
        <taxon>Actinomycetes</taxon>
        <taxon>Micrococcales</taxon>
        <taxon>Microbacteriaceae</taxon>
        <taxon>Curtobacterium</taxon>
    </lineage>
</organism>
<feature type="transmembrane region" description="Helical" evidence="2">
    <location>
        <begin position="79"/>
        <end position="101"/>
    </location>
</feature>
<dbReference type="Proteomes" id="UP000539146">
    <property type="component" value="Unassembled WGS sequence"/>
</dbReference>
<dbReference type="CDD" id="cd16386">
    <property type="entry name" value="TcpC_N"/>
    <property type="match status" value="1"/>
</dbReference>
<sequence length="354" mass="36924">MAGQFAQLVTKVLGVQAYREHREQEAASTTKPEAAPKAGGASMWVRKPEPTDTPTPNRGGGGTVPWEAIPAHRGARRIWVYRAVLIVLIGLPWLVGVVRMVNPPAAAAPTATQSAAPFPDTAGSAVAQRFAVSYLSWDEDAPEDRAAALALDVPGISGEDKFGWNGKGHQSAGSATTVSIDAQSSKVATVTVAARVTPYDSDDKAGTARWAALAVPVEVRGGRVIVTGQPAAVAVPAPTGSSKTQPNKDEDTALGRSTESYARSFFTAYGSDADVSAVAAPSARIAGLDGLYTLDDLSTWQVFKGTGDTREAFATVDWKAGAATVTQNYRITLTQVTSGDTARWQVASIDAATN</sequence>
<dbReference type="RefSeq" id="WP_175325030.1">
    <property type="nucleotide sequence ID" value="NZ_JABMCG010000062.1"/>
</dbReference>
<keyword evidence="2" id="KW-0472">Membrane</keyword>
<feature type="region of interest" description="Disordered" evidence="1">
    <location>
        <begin position="23"/>
        <end position="65"/>
    </location>
</feature>
<keyword evidence="2" id="KW-0812">Transmembrane</keyword>
<evidence type="ECO:0000313" key="3">
    <source>
        <dbReference type="EMBL" id="NUU26864.1"/>
    </source>
</evidence>
<reference evidence="3 4" key="1">
    <citation type="submission" date="2020-05" db="EMBL/GenBank/DDBJ databases">
        <title>Genome Sequencing of Type Strains.</title>
        <authorList>
            <person name="Lemaire J.F."/>
            <person name="Inderbitzin P."/>
            <person name="Gregorio O.A."/>
            <person name="Collins S.B."/>
            <person name="Wespe N."/>
            <person name="Knight-Connoni V."/>
        </authorList>
    </citation>
    <scope>NUCLEOTIDE SEQUENCE [LARGE SCALE GENOMIC DNA]</scope>
    <source>
        <strain evidence="3 4">DSM 20512</strain>
    </source>
</reference>
<dbReference type="AlphaFoldDB" id="A0A850DNV2"/>
<name>A0A850DNV2_9MICO</name>
<evidence type="ECO:0000256" key="2">
    <source>
        <dbReference type="SAM" id="Phobius"/>
    </source>
</evidence>
<protein>
    <recommendedName>
        <fullName evidence="5">Conjugative transposon protein TcpC</fullName>
    </recommendedName>
</protein>
<dbReference type="CDD" id="cd16428">
    <property type="entry name" value="TcpC_C"/>
    <property type="match status" value="1"/>
</dbReference>
<dbReference type="Gene3D" id="3.10.450.540">
    <property type="match status" value="2"/>
</dbReference>
<feature type="region of interest" description="Disordered" evidence="1">
    <location>
        <begin position="235"/>
        <end position="254"/>
    </location>
</feature>
<evidence type="ECO:0000313" key="4">
    <source>
        <dbReference type="Proteomes" id="UP000539146"/>
    </source>
</evidence>
<evidence type="ECO:0008006" key="5">
    <source>
        <dbReference type="Google" id="ProtNLM"/>
    </source>
</evidence>
<dbReference type="EMBL" id="JABMCG010000062">
    <property type="protein sequence ID" value="NUU26864.1"/>
    <property type="molecule type" value="Genomic_DNA"/>
</dbReference>
<evidence type="ECO:0000256" key="1">
    <source>
        <dbReference type="SAM" id="MobiDB-lite"/>
    </source>
</evidence>
<comment type="caution">
    <text evidence="3">The sequence shown here is derived from an EMBL/GenBank/DDBJ whole genome shotgun (WGS) entry which is preliminary data.</text>
</comment>